<keyword evidence="5" id="KW-1185">Reference proteome</keyword>
<evidence type="ECO:0000256" key="1">
    <source>
        <dbReference type="ARBA" id="ARBA00009981"/>
    </source>
</evidence>
<dbReference type="InterPro" id="IPR006442">
    <property type="entry name" value="Antitoxin_Phd/YefM"/>
</dbReference>
<name>A0A850PGJ5_9MYCO</name>
<comment type="similarity">
    <text evidence="1 2">Belongs to the phD/YefM antitoxin family.</text>
</comment>
<dbReference type="PANTHER" id="PTHR35377:SF5">
    <property type="entry name" value="ANTITOXIN VAPB46"/>
    <property type="match status" value="1"/>
</dbReference>
<evidence type="ECO:0000313" key="5">
    <source>
        <dbReference type="Proteomes" id="UP000570517"/>
    </source>
</evidence>
<accession>A0A850PGJ5</accession>
<feature type="compositionally biased region" description="Basic and acidic residues" evidence="3">
    <location>
        <begin position="76"/>
        <end position="92"/>
    </location>
</feature>
<reference evidence="4 5" key="1">
    <citation type="submission" date="2020-05" db="EMBL/GenBank/DDBJ databases">
        <title>Draft genome sequence of Mycobacterium hippocampi DL, isolated from European seabass, Dicentrarchus labrax, reared in fish farms.</title>
        <authorList>
            <person name="Stathopoulou P."/>
            <person name="Asimakis E."/>
            <person name="Tzokas K."/>
            <person name="Batargias C."/>
            <person name="Tsiamis G."/>
        </authorList>
    </citation>
    <scope>NUCLEOTIDE SEQUENCE [LARGE SCALE GENOMIC DNA]</scope>
    <source>
        <strain evidence="4 5">DL</strain>
    </source>
</reference>
<dbReference type="FunFam" id="3.40.1620.10:FF:000002">
    <property type="entry name" value="Antitoxin"/>
    <property type="match status" value="1"/>
</dbReference>
<dbReference type="AlphaFoldDB" id="A0A850PGJ5"/>
<dbReference type="GO" id="GO:0097351">
    <property type="term" value="F:toxin sequestering activity"/>
    <property type="evidence" value="ECO:0007669"/>
    <property type="project" value="TreeGrafter"/>
</dbReference>
<comment type="function">
    <text evidence="2">Antitoxin component of a type II toxin-antitoxin (TA) system.</text>
</comment>
<gene>
    <name evidence="4" type="ORF">HLY00_2118</name>
</gene>
<dbReference type="RefSeq" id="WP_178357619.1">
    <property type="nucleotide sequence ID" value="NZ_JABFYL010000012.1"/>
</dbReference>
<evidence type="ECO:0000313" key="4">
    <source>
        <dbReference type="EMBL" id="NVN49232.1"/>
    </source>
</evidence>
<evidence type="ECO:0000256" key="3">
    <source>
        <dbReference type="SAM" id="MobiDB-lite"/>
    </source>
</evidence>
<dbReference type="Proteomes" id="UP000570517">
    <property type="component" value="Unassembled WGS sequence"/>
</dbReference>
<dbReference type="InterPro" id="IPR036165">
    <property type="entry name" value="YefM-like_sf"/>
</dbReference>
<feature type="region of interest" description="Disordered" evidence="3">
    <location>
        <begin position="73"/>
        <end position="92"/>
    </location>
</feature>
<dbReference type="PANTHER" id="PTHR35377">
    <property type="entry name" value="ANTITOXIN VAPB49-RELATED-RELATED"/>
    <property type="match status" value="1"/>
</dbReference>
<sequence>MEEIGVRELRQHASRYLARVEAGEELGVTNNGRLVARLIPVHAAARSREALIEAGALIPATRPLNLLEVAAEPAPDQERTLSDVLGEMRDEQ</sequence>
<protein>
    <recommendedName>
        <fullName evidence="2">Antitoxin</fullName>
    </recommendedName>
</protein>
<comment type="caution">
    <text evidence="4">The sequence shown here is derived from an EMBL/GenBank/DDBJ whole genome shotgun (WGS) entry which is preliminary data.</text>
</comment>
<dbReference type="SUPFAM" id="SSF143120">
    <property type="entry name" value="YefM-like"/>
    <property type="match status" value="1"/>
</dbReference>
<proteinExistence type="inferred from homology"/>
<dbReference type="EMBL" id="JABFYL010000012">
    <property type="protein sequence ID" value="NVN49232.1"/>
    <property type="molecule type" value="Genomic_DNA"/>
</dbReference>
<dbReference type="Gene3D" id="3.40.1620.10">
    <property type="entry name" value="YefM-like domain"/>
    <property type="match status" value="1"/>
</dbReference>
<dbReference type="NCBIfam" id="TIGR01552">
    <property type="entry name" value="phd_fam"/>
    <property type="match status" value="1"/>
</dbReference>
<evidence type="ECO:0000256" key="2">
    <source>
        <dbReference type="RuleBase" id="RU362080"/>
    </source>
</evidence>
<dbReference type="Pfam" id="PF02604">
    <property type="entry name" value="PhdYeFM_antitox"/>
    <property type="match status" value="1"/>
</dbReference>
<organism evidence="4 5">
    <name type="scientific">Mycolicibacterium hippocampi</name>
    <dbReference type="NCBI Taxonomy" id="659824"/>
    <lineage>
        <taxon>Bacteria</taxon>
        <taxon>Bacillati</taxon>
        <taxon>Actinomycetota</taxon>
        <taxon>Actinomycetes</taxon>
        <taxon>Mycobacteriales</taxon>
        <taxon>Mycobacteriaceae</taxon>
        <taxon>Mycolicibacterium</taxon>
    </lineage>
</organism>
<dbReference type="InterPro" id="IPR051416">
    <property type="entry name" value="phD-YefM_TA_antitoxins"/>
</dbReference>